<comment type="caution">
    <text evidence="1">The sequence shown here is derived from an EMBL/GenBank/DDBJ whole genome shotgun (WGS) entry which is preliminary data.</text>
</comment>
<gene>
    <name evidence="1" type="ORF">MILVUS5_LOCUS40460</name>
</gene>
<dbReference type="EMBL" id="CASHSV030000823">
    <property type="protein sequence ID" value="CAJ2678104.1"/>
    <property type="molecule type" value="Genomic_DNA"/>
</dbReference>
<name>A0ACB0MBD6_TRIPR</name>
<evidence type="ECO:0000313" key="1">
    <source>
        <dbReference type="EMBL" id="CAJ2678104.1"/>
    </source>
</evidence>
<protein>
    <submittedName>
        <fullName evidence="1">Uncharacterized protein</fullName>
    </submittedName>
</protein>
<proteinExistence type="predicted"/>
<feature type="non-terminal residue" evidence="1">
    <location>
        <position position="1392"/>
    </location>
</feature>
<reference evidence="1" key="1">
    <citation type="submission" date="2023-10" db="EMBL/GenBank/DDBJ databases">
        <authorList>
            <person name="Rodriguez Cubillos JULIANA M."/>
            <person name="De Vega J."/>
        </authorList>
    </citation>
    <scope>NUCLEOTIDE SEQUENCE</scope>
</reference>
<keyword evidence="2" id="KW-1185">Reference proteome</keyword>
<organism evidence="1 2">
    <name type="scientific">Trifolium pratense</name>
    <name type="common">Red clover</name>
    <dbReference type="NCBI Taxonomy" id="57577"/>
    <lineage>
        <taxon>Eukaryota</taxon>
        <taxon>Viridiplantae</taxon>
        <taxon>Streptophyta</taxon>
        <taxon>Embryophyta</taxon>
        <taxon>Tracheophyta</taxon>
        <taxon>Spermatophyta</taxon>
        <taxon>Magnoliopsida</taxon>
        <taxon>eudicotyledons</taxon>
        <taxon>Gunneridae</taxon>
        <taxon>Pentapetalae</taxon>
        <taxon>rosids</taxon>
        <taxon>fabids</taxon>
        <taxon>Fabales</taxon>
        <taxon>Fabaceae</taxon>
        <taxon>Papilionoideae</taxon>
        <taxon>50 kb inversion clade</taxon>
        <taxon>NPAAA clade</taxon>
        <taxon>Hologalegina</taxon>
        <taxon>IRL clade</taxon>
        <taxon>Trifolieae</taxon>
        <taxon>Trifolium</taxon>
    </lineage>
</organism>
<evidence type="ECO:0000313" key="2">
    <source>
        <dbReference type="Proteomes" id="UP001177021"/>
    </source>
</evidence>
<dbReference type="Proteomes" id="UP001177021">
    <property type="component" value="Unassembled WGS sequence"/>
</dbReference>
<accession>A0ACB0MBD6</accession>
<sequence length="1392" mass="159514">MNKSAKFISEGGSSHRPPLFEGDDYYYWKDKMELFLRSQDTHMWTVIEVGDYNPLVKDSTTPKTKDEMTTQEADRVLLNTKAQLFIKSALCREEYDRIMECKTAKEMWTTLQTHHEGTSRVKETRIDIGVRKFELFEMKEDESIDQMYGRFTIIINELNSLGKKFSIHERVRKVLRCLPKSWRHIVTAITESKDLTEVKLEDLIGSLKAHESILQEDKPMKNKMIALDSQTKERSKNKEAVEEDNKFLQEDDEEELAFLSRRIQKLMMRRNQIKKNFPPRRNGSKPEVDISKIQCYGCNQFGHYKNECPKQKNSPYKSMMATWDELDEVQEAEEEQEANVCLMTNANIEEECHLAMKKKPWYLDSGCSRHMTGDRQSFLSFDKKEGGTVTFGNNEKASIKGKGTIGKNNSAKIENVHYVEGLKHNLISISQLCDNGLEVIFRSHTCEIKQSDKTLFYGSRIKNVYVIYLDELPTESCFVSLEKDKWIWHKRAGHISMKTMSKLSKLDLVRGLPDISFDLDKVCESCAKGKQVKSSFKPKDFVSTKRPLELLHIDLFGPVKTTSLGGKNYDISYTNTFNDEEEVRNEQSNDENQEPTAQGPPKTWRTVGYHPPEQIIGNTEDGVRTRRALLNKENNLAMISQIEPRSINEAITDESWTEAMKEELLQFEKNEVWNLVPLPQNHSIIGTRWVFRNKLDENGKKSAFLNGFLNEEVYVHQPPGFIDQHKPNHVFKLTKALYGLKQAPRAWYERLSSFLLENGFSRGKIDTTLFKKIDKHDLLIVQVYVDDIIFGATNEKLCEEFSELMQSEFEMSMMGELSFFLGLQIKQHADGIFISQEKYIKDLLKKYKMNEAKIMSTPMHPSTSLDKDEKGKDVSEKEYRGMIGSLLYLTASRPDIVFSVGLCARFQTSPKESHLTAVKRIFRYLVGTPDVGLWYQKKSHFELRAFCDADYAGDKVERKSTSGACQFLGEALVSWCCRKQNTIALSTTEAEYVSAATCCSQVIWIKNQLEDFSLRYTKIKILCDNTSAINLSKNPIQHSRSKHIEIKHHFIQQADEPSENDPSEEETIQLTQKPNPKTDGTTTPKPTIVVPSQAETPPIIFKSKKAKSYDSSKIRRSSRIMSGIGTGKKPVVDNTVHTIHDSDSDKTISDSELEKIVLEPLTSSKSVPAKHSPVSIKKGSATAVKIPKKKSLPKRKRPQGELLEVPLIHPEEEARFDQYWKTKPVASGRVYDFEEIAKGGVDLLKFVEPQGWTKKFQMKDTTMPLLVQAFYFNAKVHPDKDLIISNIKGVEIHVTADSISKLLEVKRNGETLYGKDWYAAQNISKDALIVEMFTDEGAHREQPPSSLLKKEFKIFHNMCQHSFFPRTGSKDKVTDNDLLVMYHLSKGIPLDL</sequence>